<dbReference type="EMBL" id="JBIPKE010000019">
    <property type="protein sequence ID" value="MFH6984900.1"/>
    <property type="molecule type" value="Genomic_DNA"/>
</dbReference>
<evidence type="ECO:0000313" key="1">
    <source>
        <dbReference type="EMBL" id="MFH6984900.1"/>
    </source>
</evidence>
<dbReference type="SUPFAM" id="SSF56935">
    <property type="entry name" value="Porins"/>
    <property type="match status" value="1"/>
</dbReference>
<evidence type="ECO:0008006" key="3">
    <source>
        <dbReference type="Google" id="ProtNLM"/>
    </source>
</evidence>
<dbReference type="Gene3D" id="2.40.160.60">
    <property type="entry name" value="Outer membrane protein transport protein (OMPP1/FadL/TodX)"/>
    <property type="match status" value="1"/>
</dbReference>
<keyword evidence="2" id="KW-1185">Reference proteome</keyword>
<name>A0ABW7NBK9_9BACT</name>
<organism evidence="1 2">
    <name type="scientific">Marinoscillum luteum</name>
    <dbReference type="NCBI Taxonomy" id="861051"/>
    <lineage>
        <taxon>Bacteria</taxon>
        <taxon>Pseudomonadati</taxon>
        <taxon>Bacteroidota</taxon>
        <taxon>Cytophagia</taxon>
        <taxon>Cytophagales</taxon>
        <taxon>Reichenbachiellaceae</taxon>
        <taxon>Marinoscillum</taxon>
    </lineage>
</organism>
<evidence type="ECO:0000313" key="2">
    <source>
        <dbReference type="Proteomes" id="UP001610063"/>
    </source>
</evidence>
<reference evidence="1 2" key="1">
    <citation type="journal article" date="2013" name="Int. J. Syst. Evol. Microbiol.">
        <title>Marinoscillum luteum sp. nov., isolated from marine sediment.</title>
        <authorList>
            <person name="Cha I.T."/>
            <person name="Park S.J."/>
            <person name="Kim S.J."/>
            <person name="Kim J.G."/>
            <person name="Jung M.Y."/>
            <person name="Shin K.S."/>
            <person name="Kwon K.K."/>
            <person name="Yang S.H."/>
            <person name="Seo Y.S."/>
            <person name="Rhee S.K."/>
        </authorList>
    </citation>
    <scope>NUCLEOTIDE SEQUENCE [LARGE SCALE GENOMIC DNA]</scope>
    <source>
        <strain evidence="1 2">KCTC 23939</strain>
    </source>
</reference>
<accession>A0ABW7NBK9</accession>
<sequence>MTDKKGTWLVLLLLVLFLQTKGQSTTGSAYNIFGVGTLVGEGIGGYRTMGNAGIGSRSTSYVNLENPAALNAISGPTQIFDIDLSLKNLHQSAGGESFSTMLGGLEGMNLWLRTGKGSAITLGAAAFSDGRYDVTDSYVLSSLINSYSVRYQGTGGITRFYLGASQRVTKRFNLGVKGSFLLGNLSSLQTISGNSLVSGLEVEQNRTVRKFIAEFGGQYTIPVPDGQRLTIGATYRPAYQMTFDTESKVIRATYDSLTTVGQEQLTLPEKWGLGIEYQLGSWRISGESQVEKWGVNEGGEGFEYRDQLSFGLGAEFVNNPASVSYFNRISWRAGYEWKTNYTVVRNTNYTSAAISMGLGLPVNRGYGMIHLGYQYSGMGTRSNQLIYEQTHTFTLNVSMRDVWFRKPVYD</sequence>
<protein>
    <recommendedName>
        <fullName evidence="3">Long-chain fatty acid transport protein</fullName>
    </recommendedName>
</protein>
<proteinExistence type="predicted"/>
<gene>
    <name evidence="1" type="ORF">ACHKAR_15700</name>
</gene>
<dbReference type="RefSeq" id="WP_395418329.1">
    <property type="nucleotide sequence ID" value="NZ_JBIPKE010000019.1"/>
</dbReference>
<comment type="caution">
    <text evidence="1">The sequence shown here is derived from an EMBL/GenBank/DDBJ whole genome shotgun (WGS) entry which is preliminary data.</text>
</comment>
<dbReference type="Proteomes" id="UP001610063">
    <property type="component" value="Unassembled WGS sequence"/>
</dbReference>